<dbReference type="PROSITE" id="PS00018">
    <property type="entry name" value="EF_HAND_1"/>
    <property type="match status" value="1"/>
</dbReference>
<dbReference type="AlphaFoldDB" id="A0A7S1APU8"/>
<evidence type="ECO:0000259" key="2">
    <source>
        <dbReference type="PROSITE" id="PS50222"/>
    </source>
</evidence>
<dbReference type="Gene3D" id="1.10.238.10">
    <property type="entry name" value="EF-hand"/>
    <property type="match status" value="1"/>
</dbReference>
<dbReference type="InterPro" id="IPR018247">
    <property type="entry name" value="EF_Hand_1_Ca_BS"/>
</dbReference>
<evidence type="ECO:0000313" key="3">
    <source>
        <dbReference type="EMBL" id="CAD8860709.1"/>
    </source>
</evidence>
<dbReference type="PROSITE" id="PS50222">
    <property type="entry name" value="EF_HAND_2"/>
    <property type="match status" value="2"/>
</dbReference>
<evidence type="ECO:0000256" key="1">
    <source>
        <dbReference type="ARBA" id="ARBA00022837"/>
    </source>
</evidence>
<protein>
    <recommendedName>
        <fullName evidence="2">EF-hand domain-containing protein</fullName>
    </recommendedName>
</protein>
<sequence>MNIIAGIFVNDAIELSQRDRDFVLHSEYTRNKAMMKELKDVFHELDTDLSDTLSLQEFMKAFERPQVLARFRHLGVELMDARSLFEMLDISEDDELSIDEFVTMCLRAKSLTRPVDFQSFIQHNRRNSEWVRKGLSRIDQHLLKLAVKMDAVLVRPRGI</sequence>
<dbReference type="Pfam" id="PF13499">
    <property type="entry name" value="EF-hand_7"/>
    <property type="match status" value="1"/>
</dbReference>
<name>A0A7S1APU8_NOCSC</name>
<dbReference type="GO" id="GO:0005509">
    <property type="term" value="F:calcium ion binding"/>
    <property type="evidence" value="ECO:0007669"/>
    <property type="project" value="InterPro"/>
</dbReference>
<dbReference type="SUPFAM" id="SSF47473">
    <property type="entry name" value="EF-hand"/>
    <property type="match status" value="1"/>
</dbReference>
<proteinExistence type="predicted"/>
<dbReference type="InterPro" id="IPR011992">
    <property type="entry name" value="EF-hand-dom_pair"/>
</dbReference>
<keyword evidence="1" id="KW-0106">Calcium</keyword>
<organism evidence="3">
    <name type="scientific">Noctiluca scintillans</name>
    <name type="common">Sea sparkle</name>
    <name type="synonym">Red tide dinoflagellate</name>
    <dbReference type="NCBI Taxonomy" id="2966"/>
    <lineage>
        <taxon>Eukaryota</taxon>
        <taxon>Sar</taxon>
        <taxon>Alveolata</taxon>
        <taxon>Dinophyceae</taxon>
        <taxon>Noctilucales</taxon>
        <taxon>Noctilucaceae</taxon>
        <taxon>Noctiluca</taxon>
    </lineage>
</organism>
<gene>
    <name evidence="3" type="ORF">NSCI0253_LOCUS35063</name>
</gene>
<feature type="domain" description="EF-hand" evidence="2">
    <location>
        <begin position="76"/>
        <end position="111"/>
    </location>
</feature>
<dbReference type="SMART" id="SM00054">
    <property type="entry name" value="EFh"/>
    <property type="match status" value="2"/>
</dbReference>
<feature type="domain" description="EF-hand" evidence="2">
    <location>
        <begin position="33"/>
        <end position="68"/>
    </location>
</feature>
<accession>A0A7S1APU8</accession>
<reference evidence="3" key="1">
    <citation type="submission" date="2021-01" db="EMBL/GenBank/DDBJ databases">
        <authorList>
            <person name="Corre E."/>
            <person name="Pelletier E."/>
            <person name="Niang G."/>
            <person name="Scheremetjew M."/>
            <person name="Finn R."/>
            <person name="Kale V."/>
            <person name="Holt S."/>
            <person name="Cochrane G."/>
            <person name="Meng A."/>
            <person name="Brown T."/>
            <person name="Cohen L."/>
        </authorList>
    </citation>
    <scope>NUCLEOTIDE SEQUENCE</scope>
</reference>
<dbReference type="EMBL" id="HBFQ01049147">
    <property type="protein sequence ID" value="CAD8860709.1"/>
    <property type="molecule type" value="Transcribed_RNA"/>
</dbReference>
<dbReference type="InterPro" id="IPR002048">
    <property type="entry name" value="EF_hand_dom"/>
</dbReference>